<gene>
    <name evidence="3" type="ORF">PDIGIT_LOCUS1381</name>
</gene>
<dbReference type="EMBL" id="CAOQHR010000001">
    <property type="protein sequence ID" value="CAI6261871.1"/>
    <property type="molecule type" value="Genomic_DNA"/>
</dbReference>
<feature type="compositionally biased region" description="Low complexity" evidence="1">
    <location>
        <begin position="1210"/>
        <end position="1222"/>
    </location>
</feature>
<feature type="region of interest" description="Disordered" evidence="1">
    <location>
        <begin position="45"/>
        <end position="115"/>
    </location>
</feature>
<feature type="compositionally biased region" description="Pro residues" evidence="1">
    <location>
        <begin position="639"/>
        <end position="663"/>
    </location>
</feature>
<comment type="caution">
    <text evidence="3">The sequence shown here is derived from an EMBL/GenBank/DDBJ whole genome shotgun (WGS) entry which is preliminary data.</text>
</comment>
<name>A0A9W4U3D3_9PLEO</name>
<organism evidence="3 4">
    <name type="scientific">Periconia digitata</name>
    <dbReference type="NCBI Taxonomy" id="1303443"/>
    <lineage>
        <taxon>Eukaryota</taxon>
        <taxon>Fungi</taxon>
        <taxon>Dikarya</taxon>
        <taxon>Ascomycota</taxon>
        <taxon>Pezizomycotina</taxon>
        <taxon>Dothideomycetes</taxon>
        <taxon>Pleosporomycetidae</taxon>
        <taxon>Pleosporales</taxon>
        <taxon>Massarineae</taxon>
        <taxon>Periconiaceae</taxon>
        <taxon>Periconia</taxon>
    </lineage>
</organism>
<keyword evidence="4" id="KW-1185">Reference proteome</keyword>
<protein>
    <submittedName>
        <fullName evidence="3">Uncharacterized protein</fullName>
    </submittedName>
</protein>
<evidence type="ECO:0000256" key="2">
    <source>
        <dbReference type="SAM" id="SignalP"/>
    </source>
</evidence>
<feature type="compositionally biased region" description="Low complexity" evidence="1">
    <location>
        <begin position="384"/>
        <end position="404"/>
    </location>
</feature>
<feature type="compositionally biased region" description="Pro residues" evidence="1">
    <location>
        <begin position="607"/>
        <end position="628"/>
    </location>
</feature>
<feature type="compositionally biased region" description="Low complexity" evidence="1">
    <location>
        <begin position="431"/>
        <end position="445"/>
    </location>
</feature>
<feature type="compositionally biased region" description="Polar residues" evidence="1">
    <location>
        <begin position="694"/>
        <end position="712"/>
    </location>
</feature>
<proteinExistence type="predicted"/>
<feature type="compositionally biased region" description="Low complexity" evidence="1">
    <location>
        <begin position="49"/>
        <end position="82"/>
    </location>
</feature>
<feature type="region of interest" description="Disordered" evidence="1">
    <location>
        <begin position="503"/>
        <end position="735"/>
    </location>
</feature>
<feature type="region of interest" description="Disordered" evidence="1">
    <location>
        <begin position="1192"/>
        <end position="1229"/>
    </location>
</feature>
<feature type="compositionally biased region" description="Polar residues" evidence="1">
    <location>
        <begin position="83"/>
        <end position="115"/>
    </location>
</feature>
<evidence type="ECO:0000256" key="1">
    <source>
        <dbReference type="SAM" id="MobiDB-lite"/>
    </source>
</evidence>
<accession>A0A9W4U3D3</accession>
<feature type="region of interest" description="Disordered" evidence="1">
    <location>
        <begin position="371"/>
        <end position="484"/>
    </location>
</feature>
<dbReference type="AlphaFoldDB" id="A0A9W4U3D3"/>
<feature type="signal peptide" evidence="2">
    <location>
        <begin position="1"/>
        <end position="18"/>
    </location>
</feature>
<dbReference type="Proteomes" id="UP001152607">
    <property type="component" value="Unassembled WGS sequence"/>
</dbReference>
<feature type="chain" id="PRO_5040737704" evidence="2">
    <location>
        <begin position="19"/>
        <end position="1253"/>
    </location>
</feature>
<sequence>MRSWTLLCGVVLAGRSQAGFDAEFQRPKVDYRRVNSTTALSSSIASGATTSLSSKPTSSSLSSSSSTKTSISSSSAVSNTESKAVTSVDAEQSNLPQRIQTTRPEATRNSSIVSIQTTSAGDSSVLSIQTTSFRPEAAGNSSVLSIRTTSIRPGATRNGTITTAIVPSTKSRPPFALISGNGTCTGCNLDVLRSRTTTGPSWSSYVVTETILNKTIHYYTGEPPVLQTTEVVQEILSQTKTVVFAGNQTVSHGAPTFKIVPTDGVTLYREVGPVYVIYQAMEGGLNSPHTAESGALISQTACSPQASPLAYATPTRTEDWDFFIETFTGRPTAGPKNKGIPPRLLGYLKQNPQLQEQFAGHDIATCTAPAEAPTESFPIDEEPATSTSPSSVSAPSQSGSVVAPGEPAPSESSGGDTAPDPTESVGDEEPTSTGSSATATGTGVANPPNQGLPSKGNPPRPPKPSKPAPTQSAFFPKTSDKPASTYLSTTFEYTTTHTTVQGCLRCDSDAPSPTDPAQNQRGRPDVEPDLAPEPVTIPPAPSTTFSFFPPVPSPPPANTIKIGDETFDVRPVDTPQFKPVQPPSNPDNPFIVNGPNTLPSDSSQPISQPPTGPGIPVPNNPALPPANPGRPNDPAQPNVQPPVQPAPNPNNPTIPNAPPPPADPSQGNPSQPLPQAGSNPSNQPVPAGPDAGSNILNLPVQTGAQTGQNPPNQLLRPAPQTSLGSQPNQAPNFSGDVVIGSQTLSAGQTTIMNGATVIVPTSGGGSQLIVDGATHTITPTPPMITEKATISLGGDKIPASVIGGTPVFVLGPSDTLTLGGVATVSGTTYSLPASGSGSVVVANGATSTLSAASPALTVGGPSQISASVKDGTTAFVVAPGQTLAPGSVVTVSGTTFSMPTEASGSVLVVNGATSTIAGSSPVLTLGGPSQISASVNDGTTAFVIAPGQTLAPGSEVTISGTTYSMPSTASGSVLVVNGASSTIAGGSPVLTLGGTSSITASVKDGTNAFVVAPGQTLAPGSEVIISGTTYSMPSTASGSVLVVNGASSTLSAALPVLTIGGEQNVISATVKDGTTVFAIAPGQTLAPGSAITVSGTTYSMPATASGSVLVVNGRTSTLEQPLPIMTLPNGVPVSASMIGGVTAFVIGAGQTLTPGGNVTVSGTIYSMPATRSGGGFDVVVYGQASTYSPTRASVSASTTGARDSGGDNAGGAANKVASSTPSTGGGSSLSQAGFDRWVESILLSVAGWMIFLI</sequence>
<evidence type="ECO:0000313" key="3">
    <source>
        <dbReference type="EMBL" id="CAI6261871.1"/>
    </source>
</evidence>
<feature type="compositionally biased region" description="Pro residues" evidence="1">
    <location>
        <begin position="456"/>
        <end position="467"/>
    </location>
</feature>
<evidence type="ECO:0000313" key="4">
    <source>
        <dbReference type="Proteomes" id="UP001152607"/>
    </source>
</evidence>
<feature type="compositionally biased region" description="Low complexity" evidence="1">
    <location>
        <begin position="629"/>
        <end position="638"/>
    </location>
</feature>
<feature type="compositionally biased region" description="Polar residues" evidence="1">
    <location>
        <begin position="719"/>
        <end position="732"/>
    </location>
</feature>
<dbReference type="OrthoDB" id="3944128at2759"/>
<keyword evidence="2" id="KW-0732">Signal</keyword>
<feature type="compositionally biased region" description="Basic and acidic residues" evidence="1">
    <location>
        <begin position="562"/>
        <end position="571"/>
    </location>
</feature>
<reference evidence="3" key="1">
    <citation type="submission" date="2023-01" db="EMBL/GenBank/DDBJ databases">
        <authorList>
            <person name="Van Ghelder C."/>
            <person name="Rancurel C."/>
        </authorList>
    </citation>
    <scope>NUCLEOTIDE SEQUENCE</scope>
    <source>
        <strain evidence="3">CNCM I-4278</strain>
    </source>
</reference>